<sequence>MVGANGYVDWILQIHRQVQQNPYKELGWFFAIEKLNISFEGASQPVDTNMVEEKLLIWILRSRVHVRIELDSRDKMEIKCIFLSRQILEMLALIKFLTQILTLAEVAENYSYTYSAHDQQEDVASQDETPKIHKDRDT</sequence>
<evidence type="ECO:0000313" key="3">
    <source>
        <dbReference type="Proteomes" id="UP000237347"/>
    </source>
</evidence>
<proteinExistence type="predicted"/>
<keyword evidence="3" id="KW-1185">Reference proteome</keyword>
<protein>
    <submittedName>
        <fullName evidence="2">Uncharacterized protein</fullName>
    </submittedName>
</protein>
<dbReference type="AlphaFoldDB" id="A0AAW0KWY2"/>
<evidence type="ECO:0000313" key="2">
    <source>
        <dbReference type="EMBL" id="KAK7843902.1"/>
    </source>
</evidence>
<feature type="region of interest" description="Disordered" evidence="1">
    <location>
        <begin position="119"/>
        <end position="138"/>
    </location>
</feature>
<evidence type="ECO:0000256" key="1">
    <source>
        <dbReference type="SAM" id="MobiDB-lite"/>
    </source>
</evidence>
<reference evidence="2 3" key="1">
    <citation type="journal article" date="2018" name="Sci. Data">
        <title>The draft genome sequence of cork oak.</title>
        <authorList>
            <person name="Ramos A.M."/>
            <person name="Usie A."/>
            <person name="Barbosa P."/>
            <person name="Barros P.M."/>
            <person name="Capote T."/>
            <person name="Chaves I."/>
            <person name="Simoes F."/>
            <person name="Abreu I."/>
            <person name="Carrasquinho I."/>
            <person name="Faro C."/>
            <person name="Guimaraes J.B."/>
            <person name="Mendonca D."/>
            <person name="Nobrega F."/>
            <person name="Rodrigues L."/>
            <person name="Saibo N.J.M."/>
            <person name="Varela M.C."/>
            <person name="Egas C."/>
            <person name="Matos J."/>
            <person name="Miguel C.M."/>
            <person name="Oliveira M.M."/>
            <person name="Ricardo C.P."/>
            <person name="Goncalves S."/>
        </authorList>
    </citation>
    <scope>NUCLEOTIDE SEQUENCE [LARGE SCALE GENOMIC DNA]</scope>
    <source>
        <strain evidence="3">cv. HL8</strain>
    </source>
</reference>
<gene>
    <name evidence="2" type="ORF">CFP56_011791</name>
</gene>
<feature type="compositionally biased region" description="Basic and acidic residues" evidence="1">
    <location>
        <begin position="128"/>
        <end position="138"/>
    </location>
</feature>
<accession>A0AAW0KWY2</accession>
<dbReference type="Proteomes" id="UP000237347">
    <property type="component" value="Unassembled WGS sequence"/>
</dbReference>
<dbReference type="EMBL" id="PKMF04000194">
    <property type="protein sequence ID" value="KAK7843902.1"/>
    <property type="molecule type" value="Genomic_DNA"/>
</dbReference>
<name>A0AAW0KWY2_QUESU</name>
<comment type="caution">
    <text evidence="2">The sequence shown here is derived from an EMBL/GenBank/DDBJ whole genome shotgun (WGS) entry which is preliminary data.</text>
</comment>
<organism evidence="2 3">
    <name type="scientific">Quercus suber</name>
    <name type="common">Cork oak</name>
    <dbReference type="NCBI Taxonomy" id="58331"/>
    <lineage>
        <taxon>Eukaryota</taxon>
        <taxon>Viridiplantae</taxon>
        <taxon>Streptophyta</taxon>
        <taxon>Embryophyta</taxon>
        <taxon>Tracheophyta</taxon>
        <taxon>Spermatophyta</taxon>
        <taxon>Magnoliopsida</taxon>
        <taxon>eudicotyledons</taxon>
        <taxon>Gunneridae</taxon>
        <taxon>Pentapetalae</taxon>
        <taxon>rosids</taxon>
        <taxon>fabids</taxon>
        <taxon>Fagales</taxon>
        <taxon>Fagaceae</taxon>
        <taxon>Quercus</taxon>
    </lineage>
</organism>